<proteinExistence type="predicted"/>
<feature type="transmembrane region" description="Helical" evidence="1">
    <location>
        <begin position="31"/>
        <end position="51"/>
    </location>
</feature>
<protein>
    <recommendedName>
        <fullName evidence="4">Phosphatidate cytidylyltransferase</fullName>
    </recommendedName>
</protein>
<dbReference type="RefSeq" id="WP_345227604.1">
    <property type="nucleotide sequence ID" value="NZ_BAABHA010000015.1"/>
</dbReference>
<keyword evidence="1" id="KW-0812">Transmembrane</keyword>
<evidence type="ECO:0000313" key="3">
    <source>
        <dbReference type="Proteomes" id="UP001500454"/>
    </source>
</evidence>
<name>A0ABP8JKT3_9BACT</name>
<accession>A0ABP8JKT3</accession>
<comment type="caution">
    <text evidence="2">The sequence shown here is derived from an EMBL/GenBank/DDBJ whole genome shotgun (WGS) entry which is preliminary data.</text>
</comment>
<evidence type="ECO:0008006" key="4">
    <source>
        <dbReference type="Google" id="ProtNLM"/>
    </source>
</evidence>
<reference evidence="3" key="1">
    <citation type="journal article" date="2019" name="Int. J. Syst. Evol. Microbiol.">
        <title>The Global Catalogue of Microorganisms (GCM) 10K type strain sequencing project: providing services to taxonomists for standard genome sequencing and annotation.</title>
        <authorList>
            <consortium name="The Broad Institute Genomics Platform"/>
            <consortium name="The Broad Institute Genome Sequencing Center for Infectious Disease"/>
            <person name="Wu L."/>
            <person name="Ma J."/>
        </authorList>
    </citation>
    <scope>NUCLEOTIDE SEQUENCE [LARGE SCALE GENOMIC DNA]</scope>
    <source>
        <strain evidence="3">JCM 17924</strain>
    </source>
</reference>
<keyword evidence="1" id="KW-0472">Membrane</keyword>
<organism evidence="2 3">
    <name type="scientific">Hymenobacter koreensis</name>
    <dbReference type="NCBI Taxonomy" id="1084523"/>
    <lineage>
        <taxon>Bacteria</taxon>
        <taxon>Pseudomonadati</taxon>
        <taxon>Bacteroidota</taxon>
        <taxon>Cytophagia</taxon>
        <taxon>Cytophagales</taxon>
        <taxon>Hymenobacteraceae</taxon>
        <taxon>Hymenobacter</taxon>
    </lineage>
</organism>
<keyword evidence="3" id="KW-1185">Reference proteome</keyword>
<dbReference type="EMBL" id="BAABHA010000015">
    <property type="protein sequence ID" value="GAA4392405.1"/>
    <property type="molecule type" value="Genomic_DNA"/>
</dbReference>
<keyword evidence="1" id="KW-1133">Transmembrane helix</keyword>
<gene>
    <name evidence="2" type="ORF">GCM10023186_42860</name>
</gene>
<dbReference type="Proteomes" id="UP001500454">
    <property type="component" value="Unassembled WGS sequence"/>
</dbReference>
<evidence type="ECO:0000313" key="2">
    <source>
        <dbReference type="EMBL" id="GAA4392405.1"/>
    </source>
</evidence>
<sequence>MKRSLPWLPLVLCILLLPLSGCDVIGDIFKAGAYTGIIVVVLLILLVLWVVRRFRR</sequence>
<evidence type="ECO:0000256" key="1">
    <source>
        <dbReference type="SAM" id="Phobius"/>
    </source>
</evidence>